<gene>
    <name evidence="1" type="ORF">F383_38143</name>
</gene>
<reference evidence="2" key="1">
    <citation type="submission" date="2014-09" db="EMBL/GenBank/DDBJ databases">
        <authorList>
            <person name="Mudge J."/>
            <person name="Ramaraj T."/>
            <person name="Lindquist I.E."/>
            <person name="Bharti A.K."/>
            <person name="Sundararajan A."/>
            <person name="Cameron C.T."/>
            <person name="Woodward J.E."/>
            <person name="May G.D."/>
            <person name="Brubaker C."/>
            <person name="Broadhvest J."/>
            <person name="Wilkins T.A."/>
        </authorList>
    </citation>
    <scope>NUCLEOTIDE SEQUENCE</scope>
    <source>
        <strain evidence="2">cv. AKA8401</strain>
    </source>
</reference>
<comment type="caution">
    <text evidence="1">The sequence shown here is derived from an EMBL/GenBank/DDBJ whole genome shotgun (WGS) entry which is preliminary data.</text>
</comment>
<name>A0A0B0MJN5_GOSAR</name>
<dbReference type="Proteomes" id="UP000032142">
    <property type="component" value="Unassembled WGS sequence"/>
</dbReference>
<accession>A0A0B0MJN5</accession>
<organism evidence="1 2">
    <name type="scientific">Gossypium arboreum</name>
    <name type="common">Tree cotton</name>
    <name type="synonym">Gossypium nanking</name>
    <dbReference type="NCBI Taxonomy" id="29729"/>
    <lineage>
        <taxon>Eukaryota</taxon>
        <taxon>Viridiplantae</taxon>
        <taxon>Streptophyta</taxon>
        <taxon>Embryophyta</taxon>
        <taxon>Tracheophyta</taxon>
        <taxon>Spermatophyta</taxon>
        <taxon>Magnoliopsida</taxon>
        <taxon>eudicotyledons</taxon>
        <taxon>Gunneridae</taxon>
        <taxon>Pentapetalae</taxon>
        <taxon>rosids</taxon>
        <taxon>malvids</taxon>
        <taxon>Malvales</taxon>
        <taxon>Malvaceae</taxon>
        <taxon>Malvoideae</taxon>
        <taxon>Gossypium</taxon>
    </lineage>
</organism>
<dbReference type="AlphaFoldDB" id="A0A0B0MJN5"/>
<evidence type="ECO:0000313" key="1">
    <source>
        <dbReference type="EMBL" id="KHF99130.1"/>
    </source>
</evidence>
<keyword evidence="2" id="KW-1185">Reference proteome</keyword>
<sequence length="28" mass="3167">MSMNYHRVSVPIFLGWLSSELVELSPSS</sequence>
<evidence type="ECO:0000313" key="2">
    <source>
        <dbReference type="Proteomes" id="UP000032142"/>
    </source>
</evidence>
<dbReference type="EMBL" id="JRRC01065538">
    <property type="protein sequence ID" value="KHF99130.1"/>
    <property type="molecule type" value="Genomic_DNA"/>
</dbReference>
<proteinExistence type="predicted"/>
<protein>
    <submittedName>
        <fullName evidence="1">Uncharacterized protein</fullName>
    </submittedName>
</protein>